<evidence type="ECO:0000313" key="14">
    <source>
        <dbReference type="EMBL" id="OEJ88298.1"/>
    </source>
</evidence>
<dbReference type="GO" id="GO:0006891">
    <property type="term" value="P:intra-Golgi vesicle-mediated transport"/>
    <property type="evidence" value="ECO:0007669"/>
    <property type="project" value="UniProtKB-UniRule"/>
</dbReference>
<comment type="subunit">
    <text evidence="10">Component of the conserved oligomeric Golgi complex.</text>
</comment>
<dbReference type="STRING" id="56408.A0A1E5RN33"/>
<keyword evidence="15" id="KW-1185">Reference proteome</keyword>
<dbReference type="SMART" id="SM01087">
    <property type="entry name" value="COG6"/>
    <property type="match status" value="1"/>
</dbReference>
<comment type="function">
    <text evidence="10">Acts as component of the peripheral membrane COG complex that is involved in intra-Golgi protein trafficking. COG is located at the cis-Golgi, and regulates tethering of retrograde intra-Golgi vesicles and possibly a number of other membrane trafficking events.</text>
</comment>
<dbReference type="InterPro" id="IPR010490">
    <property type="entry name" value="COG6"/>
</dbReference>
<sequence>MDFLDYQTFITTDTSTDDNASLNNSSSTVMKSVLPEPAKRLVQAEGAEQNYGGSVFGTSAAAMATKHLNEANFANALTNQFKRMASPYLNSENETQNSELQDQNQPEPSLSENGASPHAYSAQNIGGPETDQKMNKYLDISIKFLESANTTAPVDRSTLTSNNQPIKLPNSEYSSSFNSQFNAASQKSRANTSTKVNHSEQILASKISQILNDSSLNNASVEVQPNNFRKSLTLLQSFIYDSTTTASSAFLDYDSPNTLFEVNEILRTDFVGVLQRKAMKPKLEQTILKEHEYFLQQYAPIIEKLKIVQPSVARLLDLKKEIQSLPQNSINPTVDVLQTEIHDLKLEKKVLIGLKGLFTLDQLEDDILHNGKIDQDFFDVINKLLLIKKRCVFILSETNENFNVLLNKINSDLQLATRKIYNSLMDFLYHFDFSTINASKNTNSTVGNNEVLNFQKKLIYLSNDLEYFNSFLTRIVEIRSKKCLDNLFAQFDLNNTKKPIVLTAHDPVRYLADVLAYVHSLIVNEDDFVNSLLKFQHIISEDTPKTILQENSSFLSGLDSKILNDIFIKLSNTIKIRLEQIIRFENNSLKNLEIIQLLKLYHMMYTKYGILEENVLLKNLKELSNISKDKIFQDFLDFTTNQLQKVFDISNADLLPPDWLPKYLNKLTDFLLKLETDTAIFDDDNMNKMAEELVKTPLTTLINQQIVKSYPMAKRDPQVKTAMLIIKSNCYDLIKTRLLPFHHTIFNINDSLQNVYDSICKELVVCTKFLEELQNKTLLINTGLENYFNLFNMVFPVASVQDELDYEMYYSIKENKIMNLPTIETAVSENISDYLPRAMSDFEERLLFHLSSPVIADEITKNCFNNFSQFFRVFFHTLLLLYPEDKDLIKKIMVFNPEEVDTLIGVDD</sequence>
<dbReference type="Pfam" id="PF20653">
    <property type="entry name" value="COG6_C"/>
    <property type="match status" value="1"/>
</dbReference>
<evidence type="ECO:0000256" key="9">
    <source>
        <dbReference type="ARBA" id="ARBA00043873"/>
    </source>
</evidence>
<evidence type="ECO:0000256" key="1">
    <source>
        <dbReference type="ARBA" id="ARBA00004395"/>
    </source>
</evidence>
<evidence type="ECO:0000256" key="5">
    <source>
        <dbReference type="ARBA" id="ARBA00022927"/>
    </source>
</evidence>
<keyword evidence="4 10" id="KW-0813">Transport</keyword>
<reference evidence="15" key="1">
    <citation type="journal article" date="2016" name="Genome Announc.">
        <title>Genome sequences of three species of Hanseniaspora isolated from spontaneous wine fermentations.</title>
        <authorList>
            <person name="Sternes P.R."/>
            <person name="Lee D."/>
            <person name="Kutyna D.R."/>
            <person name="Borneman A.R."/>
        </authorList>
    </citation>
    <scope>NUCLEOTIDE SEQUENCE [LARGE SCALE GENOMIC DNA]</scope>
    <source>
        <strain evidence="15">AWRI3579</strain>
    </source>
</reference>
<dbReference type="PANTHER" id="PTHR21506:SF0">
    <property type="entry name" value="CONSERVED OLIGOMERIC GOLGI COMPLEX SUBUNIT 6"/>
    <property type="match status" value="1"/>
</dbReference>
<dbReference type="OrthoDB" id="272987at2759"/>
<dbReference type="PANTHER" id="PTHR21506">
    <property type="entry name" value="COMPONENT OF OLIGOMERIC GOLGI COMPLEX 6"/>
    <property type="match status" value="1"/>
</dbReference>
<keyword evidence="5 10" id="KW-0653">Protein transport</keyword>
<feature type="domain" description="Conserved oligomeric complex COG6 N-terminal" evidence="12">
    <location>
        <begin position="275"/>
        <end position="371"/>
    </location>
</feature>
<comment type="similarity">
    <text evidence="2 10">Belongs to the COG6 family.</text>
</comment>
<dbReference type="GO" id="GO:0017119">
    <property type="term" value="C:Golgi transport complex"/>
    <property type="evidence" value="ECO:0007669"/>
    <property type="project" value="UniProtKB-UniRule"/>
</dbReference>
<evidence type="ECO:0000256" key="6">
    <source>
        <dbReference type="ARBA" id="ARBA00023034"/>
    </source>
</evidence>
<dbReference type="GO" id="GO:0000139">
    <property type="term" value="C:Golgi membrane"/>
    <property type="evidence" value="ECO:0007669"/>
    <property type="project" value="UniProtKB-SubCell"/>
</dbReference>
<evidence type="ECO:0000256" key="4">
    <source>
        <dbReference type="ARBA" id="ARBA00022448"/>
    </source>
</evidence>
<evidence type="ECO:0000256" key="10">
    <source>
        <dbReference type="RuleBase" id="RU365075"/>
    </source>
</evidence>
<dbReference type="Pfam" id="PF06419">
    <property type="entry name" value="COG6_N"/>
    <property type="match status" value="1"/>
</dbReference>
<comment type="subcellular location">
    <subcellularLocation>
        <location evidence="1 10">Golgi apparatus membrane</location>
        <topology evidence="1 10">Peripheral membrane protein</topology>
    </subcellularLocation>
</comment>
<accession>A0A1E5RN33</accession>
<feature type="compositionally biased region" description="Polar residues" evidence="11">
    <location>
        <begin position="92"/>
        <end position="114"/>
    </location>
</feature>
<evidence type="ECO:0000256" key="8">
    <source>
        <dbReference type="ARBA" id="ARBA00031348"/>
    </source>
</evidence>
<dbReference type="InterPro" id="IPR048369">
    <property type="entry name" value="COG6_C"/>
</dbReference>
<keyword evidence="7 10" id="KW-0472">Membrane</keyword>
<evidence type="ECO:0000256" key="7">
    <source>
        <dbReference type="ARBA" id="ARBA00023136"/>
    </source>
</evidence>
<dbReference type="InParanoid" id="A0A1E5RN33"/>
<proteinExistence type="inferred from homology"/>
<dbReference type="GO" id="GO:0015031">
    <property type="term" value="P:protein transport"/>
    <property type="evidence" value="ECO:0007669"/>
    <property type="project" value="UniProtKB-KW"/>
</dbReference>
<name>A0A1E5RN33_9ASCO</name>
<feature type="domain" description="Conserved Oligomeric Golgi complex subunit 6 C-terminal" evidence="13">
    <location>
        <begin position="405"/>
        <end position="904"/>
    </location>
</feature>
<protein>
    <recommendedName>
        <fullName evidence="3 10">Conserved oligomeric Golgi complex subunit 6</fullName>
        <shortName evidence="10">COG complex subunit 6</shortName>
    </recommendedName>
    <alternativeName>
        <fullName evidence="8 10">Component of oligomeric Golgi complex 6</fullName>
    </alternativeName>
</protein>
<dbReference type="FunCoup" id="A0A1E5RN33">
    <property type="interactions" value="274"/>
</dbReference>
<evidence type="ECO:0000256" key="11">
    <source>
        <dbReference type="SAM" id="MobiDB-lite"/>
    </source>
</evidence>
<evidence type="ECO:0000259" key="12">
    <source>
        <dbReference type="Pfam" id="PF06419"/>
    </source>
</evidence>
<dbReference type="EMBL" id="LPNM01000005">
    <property type="protein sequence ID" value="OEJ88298.1"/>
    <property type="molecule type" value="Genomic_DNA"/>
</dbReference>
<evidence type="ECO:0000256" key="3">
    <source>
        <dbReference type="ARBA" id="ARBA00020973"/>
    </source>
</evidence>
<evidence type="ECO:0000313" key="15">
    <source>
        <dbReference type="Proteomes" id="UP000095728"/>
    </source>
</evidence>
<organism evidence="14 15">
    <name type="scientific">Hanseniaspora osmophila</name>
    <dbReference type="NCBI Taxonomy" id="56408"/>
    <lineage>
        <taxon>Eukaryota</taxon>
        <taxon>Fungi</taxon>
        <taxon>Dikarya</taxon>
        <taxon>Ascomycota</taxon>
        <taxon>Saccharomycotina</taxon>
        <taxon>Saccharomycetes</taxon>
        <taxon>Saccharomycodales</taxon>
        <taxon>Saccharomycodaceae</taxon>
        <taxon>Hanseniaspora</taxon>
    </lineage>
</organism>
<evidence type="ECO:0000259" key="13">
    <source>
        <dbReference type="Pfam" id="PF20653"/>
    </source>
</evidence>
<dbReference type="Proteomes" id="UP000095728">
    <property type="component" value="Unassembled WGS sequence"/>
</dbReference>
<evidence type="ECO:0000256" key="2">
    <source>
        <dbReference type="ARBA" id="ARBA00011023"/>
    </source>
</evidence>
<keyword evidence="6 10" id="KW-0333">Golgi apparatus</keyword>
<dbReference type="AlphaFoldDB" id="A0A1E5RN33"/>
<dbReference type="InterPro" id="IPR048368">
    <property type="entry name" value="COG6_N"/>
</dbReference>
<gene>
    <name evidence="14" type="ORF">AWRI3579_g841</name>
</gene>
<comment type="function">
    <text evidence="9">Acts as a component of the peripheral membrane COG complex that is involved in intra-Golgi protein trafficking. COG is located at the cis-Golgi, and regulates tethering of retrograde intra-Golgi vesicles and possibly a number of other membrane trafficking events.</text>
</comment>
<feature type="region of interest" description="Disordered" evidence="11">
    <location>
        <begin position="92"/>
        <end position="132"/>
    </location>
</feature>
<comment type="caution">
    <text evidence="14">The sequence shown here is derived from an EMBL/GenBank/DDBJ whole genome shotgun (WGS) entry which is preliminary data.</text>
</comment>